<feature type="transmembrane region" description="Helical" evidence="1">
    <location>
        <begin position="79"/>
        <end position="102"/>
    </location>
</feature>
<reference evidence="2" key="1">
    <citation type="submission" date="2021-01" db="EMBL/GenBank/DDBJ databases">
        <authorList>
            <person name="Corre E."/>
            <person name="Pelletier E."/>
            <person name="Niang G."/>
            <person name="Scheremetjew M."/>
            <person name="Finn R."/>
            <person name="Kale V."/>
            <person name="Holt S."/>
            <person name="Cochrane G."/>
            <person name="Meng A."/>
            <person name="Brown T."/>
            <person name="Cohen L."/>
        </authorList>
    </citation>
    <scope>NUCLEOTIDE SEQUENCE</scope>
    <source>
        <strain evidence="2">NIES-2562</strain>
    </source>
</reference>
<gene>
    <name evidence="2" type="ORF">PBIL07802_LOCUS1281</name>
</gene>
<sequence length="169" mass="18660">MPNCSYPAGRYVDCYEPTVLNADEGHCCFANGTCCVGYTQQGAPVALGCCPAEYRCVVTAGMAAGEHGCAKMDGTLNSIFVSILVVIVFFALVALSAMFLRARRRQRLRRMMEATYDDACKQLTLACHSFHTYVTWCPSSTPLSSFFSFPIFQACCPFSSHPMSRWVRN</sequence>
<dbReference type="EMBL" id="HBIB01001846">
    <property type="protein sequence ID" value="CAE0239137.1"/>
    <property type="molecule type" value="Transcribed_RNA"/>
</dbReference>
<name>A0A7S3CW76_9EUKA</name>
<evidence type="ECO:0000313" key="2">
    <source>
        <dbReference type="EMBL" id="CAE0239137.1"/>
    </source>
</evidence>
<accession>A0A7S3CW76</accession>
<keyword evidence="1" id="KW-0472">Membrane</keyword>
<evidence type="ECO:0000256" key="1">
    <source>
        <dbReference type="SAM" id="Phobius"/>
    </source>
</evidence>
<organism evidence="2">
    <name type="scientific">Palpitomonas bilix</name>
    <dbReference type="NCBI Taxonomy" id="652834"/>
    <lineage>
        <taxon>Eukaryota</taxon>
        <taxon>Eukaryota incertae sedis</taxon>
    </lineage>
</organism>
<proteinExistence type="predicted"/>
<keyword evidence="1" id="KW-1133">Transmembrane helix</keyword>
<dbReference type="AlphaFoldDB" id="A0A7S3CW76"/>
<protein>
    <submittedName>
        <fullName evidence="2">Uncharacterized protein</fullName>
    </submittedName>
</protein>
<keyword evidence="1" id="KW-0812">Transmembrane</keyword>